<sequence>MIVAIANTIILIGKQNHLYINSFLKVSSFTFVVGIFWEYVTPMYLSNSVTDPWDIVAYMFGGCIYWLTTTILTKKKKELLEALNY</sequence>
<dbReference type="KEGG" id="bco:Bcell_2797"/>
<gene>
    <name evidence="2" type="ordered locus">Bcell_2797</name>
</gene>
<dbReference type="RefSeq" id="WP_013489383.1">
    <property type="nucleotide sequence ID" value="NC_014829.1"/>
</dbReference>
<evidence type="ECO:0000313" key="2">
    <source>
        <dbReference type="EMBL" id="ADU31051.1"/>
    </source>
</evidence>
<reference evidence="2 3" key="1">
    <citation type="submission" date="2010-12" db="EMBL/GenBank/DDBJ databases">
        <title>Complete sequence of Bacillus cellulosilyticus DSM 2522.</title>
        <authorList>
            <consortium name="US DOE Joint Genome Institute"/>
            <person name="Lucas S."/>
            <person name="Copeland A."/>
            <person name="Lapidus A."/>
            <person name="Cheng J.-F."/>
            <person name="Bruce D."/>
            <person name="Goodwin L."/>
            <person name="Pitluck S."/>
            <person name="Chertkov O."/>
            <person name="Detter J.C."/>
            <person name="Han C."/>
            <person name="Tapia R."/>
            <person name="Land M."/>
            <person name="Hauser L."/>
            <person name="Jeffries C."/>
            <person name="Kyrpides N."/>
            <person name="Ivanova N."/>
            <person name="Mikhailova N."/>
            <person name="Brumm P."/>
            <person name="Mead D."/>
            <person name="Woyke T."/>
        </authorList>
    </citation>
    <scope>NUCLEOTIDE SEQUENCE [LARGE SCALE GENOMIC DNA]</scope>
    <source>
        <strain evidence="3">ATCC 21833 / DSM 2522 / FERM P-1141 / JCM 9156 / N-4</strain>
    </source>
</reference>
<keyword evidence="3" id="KW-1185">Reference proteome</keyword>
<proteinExistence type="predicted"/>
<keyword evidence="1" id="KW-0472">Membrane</keyword>
<protein>
    <submittedName>
        <fullName evidence="2">Uncharacterized protein</fullName>
    </submittedName>
</protein>
<dbReference type="AlphaFoldDB" id="E6TW95"/>
<dbReference type="HOGENOM" id="CLU_2505773_0_0_9"/>
<keyword evidence="1" id="KW-0812">Transmembrane</keyword>
<organism evidence="2 3">
    <name type="scientific">Evansella cellulosilytica (strain ATCC 21833 / DSM 2522 / FERM P-1141 / JCM 9156 / N-4)</name>
    <name type="common">Bacillus cellulosilyticus</name>
    <dbReference type="NCBI Taxonomy" id="649639"/>
    <lineage>
        <taxon>Bacteria</taxon>
        <taxon>Bacillati</taxon>
        <taxon>Bacillota</taxon>
        <taxon>Bacilli</taxon>
        <taxon>Bacillales</taxon>
        <taxon>Bacillaceae</taxon>
        <taxon>Evansella</taxon>
    </lineage>
</organism>
<dbReference type="OrthoDB" id="2381855at2"/>
<evidence type="ECO:0000256" key="1">
    <source>
        <dbReference type="SAM" id="Phobius"/>
    </source>
</evidence>
<keyword evidence="1" id="KW-1133">Transmembrane helix</keyword>
<dbReference type="EMBL" id="CP002394">
    <property type="protein sequence ID" value="ADU31051.1"/>
    <property type="molecule type" value="Genomic_DNA"/>
</dbReference>
<dbReference type="Proteomes" id="UP000001401">
    <property type="component" value="Chromosome"/>
</dbReference>
<name>E6TW95_EVAC2</name>
<evidence type="ECO:0000313" key="3">
    <source>
        <dbReference type="Proteomes" id="UP000001401"/>
    </source>
</evidence>
<feature type="transmembrane region" description="Helical" evidence="1">
    <location>
        <begin position="18"/>
        <end position="40"/>
    </location>
</feature>
<accession>E6TW95</accession>
<feature type="transmembrane region" description="Helical" evidence="1">
    <location>
        <begin position="55"/>
        <end position="73"/>
    </location>
</feature>